<keyword evidence="3" id="KW-1185">Reference proteome</keyword>
<evidence type="ECO:0000313" key="4">
    <source>
        <dbReference type="WBParaSite" id="Pan_g9550.t1"/>
    </source>
</evidence>
<dbReference type="WBParaSite" id="Pan_g9550.t1">
    <property type="protein sequence ID" value="Pan_g9550.t1"/>
    <property type="gene ID" value="Pan_g9550"/>
</dbReference>
<evidence type="ECO:0000256" key="1">
    <source>
        <dbReference type="ARBA" id="ARBA00008486"/>
    </source>
</evidence>
<dbReference type="SUPFAM" id="SSF81901">
    <property type="entry name" value="HCP-like"/>
    <property type="match status" value="2"/>
</dbReference>
<reference evidence="3" key="1">
    <citation type="journal article" date="2013" name="Genetics">
        <title>The draft genome and transcriptome of Panagrellus redivivus are shaped by the harsh demands of a free-living lifestyle.</title>
        <authorList>
            <person name="Srinivasan J."/>
            <person name="Dillman A.R."/>
            <person name="Macchietto M.G."/>
            <person name="Heikkinen L."/>
            <person name="Lakso M."/>
            <person name="Fracchia K.M."/>
            <person name="Antoshechkin I."/>
            <person name="Mortazavi A."/>
            <person name="Wong G."/>
            <person name="Sternberg P.W."/>
        </authorList>
    </citation>
    <scope>NUCLEOTIDE SEQUENCE [LARGE SCALE GENOMIC DNA]</scope>
    <source>
        <strain evidence="3">MT8872</strain>
    </source>
</reference>
<name>A0A7E4WD64_PANRE</name>
<dbReference type="SMART" id="SM00671">
    <property type="entry name" value="SEL1"/>
    <property type="match status" value="4"/>
</dbReference>
<evidence type="ECO:0000313" key="3">
    <source>
        <dbReference type="Proteomes" id="UP000492821"/>
    </source>
</evidence>
<proteinExistence type="inferred from homology"/>
<dbReference type="InterPro" id="IPR006597">
    <property type="entry name" value="Sel1-like"/>
</dbReference>
<dbReference type="Pfam" id="PF08238">
    <property type="entry name" value="Sel1"/>
    <property type="match status" value="5"/>
</dbReference>
<dbReference type="InterPro" id="IPR011990">
    <property type="entry name" value="TPR-like_helical_dom_sf"/>
</dbReference>
<protein>
    <submittedName>
        <fullName evidence="4">Cytochrome c oxidase assembly factor 7</fullName>
    </submittedName>
</protein>
<comment type="similarity">
    <text evidence="1">Belongs to the hcp beta-lactamase family.</text>
</comment>
<dbReference type="PANTHER" id="PTHR13891">
    <property type="entry name" value="CYTOCHROME C OXIDASE ASSEMBLY FACTOR 7"/>
    <property type="match status" value="1"/>
</dbReference>
<dbReference type="PANTHER" id="PTHR13891:SF1">
    <property type="entry name" value="CYTOCHROME C OXIDASE ASSEMBLY FACTOR 7"/>
    <property type="match status" value="1"/>
</dbReference>
<evidence type="ECO:0000256" key="2">
    <source>
        <dbReference type="ARBA" id="ARBA00022737"/>
    </source>
</evidence>
<keyword evidence="2" id="KW-0677">Repeat</keyword>
<dbReference type="InterPro" id="IPR040239">
    <property type="entry name" value="HcpB-like"/>
</dbReference>
<dbReference type="AlphaFoldDB" id="A0A7E4WD64"/>
<dbReference type="GO" id="GO:0005758">
    <property type="term" value="C:mitochondrial intermembrane space"/>
    <property type="evidence" value="ECO:0007669"/>
    <property type="project" value="TreeGrafter"/>
</dbReference>
<dbReference type="Proteomes" id="UP000492821">
    <property type="component" value="Unassembled WGS sequence"/>
</dbReference>
<reference evidence="4" key="2">
    <citation type="submission" date="2020-10" db="UniProtKB">
        <authorList>
            <consortium name="WormBaseParasite"/>
        </authorList>
    </citation>
    <scope>IDENTIFICATION</scope>
</reference>
<organism evidence="3 4">
    <name type="scientific">Panagrellus redivivus</name>
    <name type="common">Microworm</name>
    <dbReference type="NCBI Taxonomy" id="6233"/>
    <lineage>
        <taxon>Eukaryota</taxon>
        <taxon>Metazoa</taxon>
        <taxon>Ecdysozoa</taxon>
        <taxon>Nematoda</taxon>
        <taxon>Chromadorea</taxon>
        <taxon>Rhabditida</taxon>
        <taxon>Tylenchina</taxon>
        <taxon>Panagrolaimomorpha</taxon>
        <taxon>Panagrolaimoidea</taxon>
        <taxon>Panagrolaimidae</taxon>
        <taxon>Panagrellus</taxon>
    </lineage>
</organism>
<accession>A0A7E4WD64</accession>
<sequence>MSLPTKEEALAELNAIQKEQREYVKNVGIEYRFGCYEEKRADSCHLLGEFTEAIEQNFKAALNLFRDNCVQRDYPKSCYKYAMYLLHGKEVEPSFARMVRPLEVACKGDLPPACRYLGLVHWNGDENKTPPNSGKAEEAMLKACELEDPEACWLLSTWYLGPEAKFAKHKMESKHKKPLGQLQRDVEKALAYGIRACDLNVPQACANVSRMYRVGDGIPKNPDKSKEYIEKATAIVDLLRSREATPDFTGS</sequence>
<dbReference type="Gene3D" id="1.25.40.10">
    <property type="entry name" value="Tetratricopeptide repeat domain"/>
    <property type="match status" value="1"/>
</dbReference>